<comment type="caution">
    <text evidence="3">The sequence shown here is derived from an EMBL/GenBank/DDBJ whole genome shotgun (WGS) entry which is preliminary data.</text>
</comment>
<gene>
    <name evidence="3" type="ORF">KCG48_02295</name>
</gene>
<evidence type="ECO:0000313" key="4">
    <source>
        <dbReference type="Proteomes" id="UP000675379"/>
    </source>
</evidence>
<dbReference type="EMBL" id="JAGSCS010000002">
    <property type="protein sequence ID" value="MBR0575163.1"/>
    <property type="molecule type" value="Genomic_DNA"/>
</dbReference>
<organism evidence="3 4">
    <name type="scientific">Proteiniclasticum sediminis</name>
    <dbReference type="NCBI Taxonomy" id="2804028"/>
    <lineage>
        <taxon>Bacteria</taxon>
        <taxon>Bacillati</taxon>
        <taxon>Bacillota</taxon>
        <taxon>Clostridia</taxon>
        <taxon>Eubacteriales</taxon>
        <taxon>Clostridiaceae</taxon>
        <taxon>Proteiniclasticum</taxon>
    </lineage>
</organism>
<accession>A0A941CPS8</accession>
<dbReference type="InterPro" id="IPR028087">
    <property type="entry name" value="Tad_N"/>
</dbReference>
<evidence type="ECO:0000256" key="1">
    <source>
        <dbReference type="SAM" id="Phobius"/>
    </source>
</evidence>
<dbReference type="AlphaFoldDB" id="A0A941CPS8"/>
<reference evidence="3" key="1">
    <citation type="submission" date="2021-04" db="EMBL/GenBank/DDBJ databases">
        <title>Proteiniclasticum sedimins sp. nov., an obligate anaerobic bacterium isolated from anaerobic sludge.</title>
        <authorList>
            <person name="Liu J."/>
        </authorList>
    </citation>
    <scope>NUCLEOTIDE SEQUENCE</scope>
    <source>
        <strain evidence="3">BAD-10</strain>
    </source>
</reference>
<dbReference type="Pfam" id="PF13400">
    <property type="entry name" value="Tad"/>
    <property type="match status" value="1"/>
</dbReference>
<keyword evidence="1" id="KW-0812">Transmembrane</keyword>
<sequence length="324" mass="35765">MKKHWNAFRRNEEGQVMVLFALMLVVALGMAALVIDLGWVQISKKQLQNVADAAALAGAQDLPSESEAVASALIIAKENKMKVQKNRVTNEGDTIEITTPYDGDVTKIEVVCKRKVPYFFAQIFGFADTEVTVRTVAQKKGNLKEVVGLRPWALRNQYSIEQAGIKTWVDYHYTYGMELVLKDGGGDGFQGLYRIVGYGDQNPNAADIYKKNIADGYSGKVQLGDLVIEGSGNMNVKGEIDALMKRTGDTSEDYTKATHGNSRVVFIPKIDAHTKEVLGFAAIYLKSVDTHGNITVNFLYDTTWSEVEKSKVENWGLGAVKIVE</sequence>
<protein>
    <recommendedName>
        <fullName evidence="2">Putative Flp pilus-assembly TadG-like N-terminal domain-containing protein</fullName>
    </recommendedName>
</protein>
<evidence type="ECO:0000313" key="3">
    <source>
        <dbReference type="EMBL" id="MBR0575163.1"/>
    </source>
</evidence>
<evidence type="ECO:0000259" key="2">
    <source>
        <dbReference type="Pfam" id="PF13400"/>
    </source>
</evidence>
<dbReference type="RefSeq" id="WP_211799679.1">
    <property type="nucleotide sequence ID" value="NZ_JAGSCS010000002.1"/>
</dbReference>
<keyword evidence="1" id="KW-1133">Transmembrane helix</keyword>
<dbReference type="Proteomes" id="UP000675379">
    <property type="component" value="Unassembled WGS sequence"/>
</dbReference>
<keyword evidence="4" id="KW-1185">Reference proteome</keyword>
<feature type="domain" description="Putative Flp pilus-assembly TadG-like N-terminal" evidence="2">
    <location>
        <begin position="14"/>
        <end position="61"/>
    </location>
</feature>
<name>A0A941CPS8_9CLOT</name>
<feature type="transmembrane region" description="Helical" evidence="1">
    <location>
        <begin position="16"/>
        <end position="40"/>
    </location>
</feature>
<keyword evidence="1" id="KW-0472">Membrane</keyword>
<proteinExistence type="predicted"/>